<feature type="compositionally biased region" description="Low complexity" evidence="1">
    <location>
        <begin position="55"/>
        <end position="74"/>
    </location>
</feature>
<dbReference type="AlphaFoldDB" id="V7PBD7"/>
<proteinExistence type="predicted"/>
<evidence type="ECO:0000256" key="1">
    <source>
        <dbReference type="SAM" id="MobiDB-lite"/>
    </source>
</evidence>
<dbReference type="EMBL" id="KI635811">
    <property type="protein sequence ID" value="ETB56881.1"/>
    <property type="molecule type" value="Genomic_DNA"/>
</dbReference>
<evidence type="ECO:0000313" key="2">
    <source>
        <dbReference type="EMBL" id="ETB56881.1"/>
    </source>
</evidence>
<reference evidence="2 3" key="1">
    <citation type="submission" date="2013-11" db="EMBL/GenBank/DDBJ databases">
        <title>The Genome Sequence of Plasmodium yoelii 17X.</title>
        <authorList>
            <consortium name="The Broad Institute Genomics Platform"/>
            <consortium name="The Broad Institute Genome Sequencing Center for Infectious Disease"/>
            <person name="Neafsey D."/>
            <person name="Adams J."/>
            <person name="Walker B."/>
            <person name="Young S.K."/>
            <person name="Zeng Q."/>
            <person name="Gargeya S."/>
            <person name="Fitzgerald M."/>
            <person name="Haas B."/>
            <person name="Abouelleil A."/>
            <person name="Alvarado L."/>
            <person name="Chapman S.B."/>
            <person name="Gainer-Dewar J."/>
            <person name="Goldberg J."/>
            <person name="Griggs A."/>
            <person name="Gujja S."/>
            <person name="Hansen M."/>
            <person name="Howarth C."/>
            <person name="Imamovic A."/>
            <person name="Ireland A."/>
            <person name="Larimer J."/>
            <person name="McCowan C."/>
            <person name="Murphy C."/>
            <person name="Pearson M."/>
            <person name="Poon T.W."/>
            <person name="Priest M."/>
            <person name="Roberts A."/>
            <person name="Saif S."/>
            <person name="Shea T."/>
            <person name="Sykes S."/>
            <person name="Wortman J."/>
            <person name="Nusbaum C."/>
            <person name="Birren B."/>
        </authorList>
    </citation>
    <scope>NUCLEOTIDE SEQUENCE [LARGE SCALE GENOMIC DNA]</scope>
    <source>
        <strain evidence="2 3">17X</strain>
    </source>
</reference>
<keyword evidence="3" id="KW-1185">Reference proteome</keyword>
<feature type="non-terminal residue" evidence="2">
    <location>
        <position position="607"/>
    </location>
</feature>
<feature type="region of interest" description="Disordered" evidence="1">
    <location>
        <begin position="527"/>
        <end position="607"/>
    </location>
</feature>
<name>V7PBD7_PLAYE</name>
<accession>V7PBD7</accession>
<sequence length="607" mass="68634">QNGQNSKNTNFEFFTSKYLESNNIKNNAINKNSINLMEKKPSIINKQNVSKAEIRTTSSIRSNNNRNNDNDNKINSTLGFSNYTNNNYMNTNVNSKAFSLSFMELKNKKTSSPSISMNKANSNSMHNQKLGCNNLNTEIDIIKKNQNNKIDLKVRNSNIIFNSPKISSDLPINSSFNFSEKIKMSTIEYSNPNLNKFICNKNTHYFNTYNNSLMETEIIKKDNSNSTCIKEPLLNELAFKDILTIENSCKNKLESIPNKPASIQNKPAPIQYKPASIPNKPASIPNKPASIQYKPAPIQYKPAPIQYKPASIPNKPASIPNIGIHNLFGNRITESNLIDSPNNNIDANFNIIENKTMNNESLEINKKNIDITFNFKEDTNNKCYNTYHQKNLQIVPFDNSDKKIIIKELESENKQVLNKNYTNLFISKSTIDILNKKVNNVIYNPHSINIQFNQYDNIDKRNTDSNNVIIKSNISMDSKNSTTATLQQHVHLSSVNQGHPHNLNNIQEHEISKKNESLQTALALSGPNKVLHGGEPEKEADADVEVGEVVDAENEEGEEEDAEVEEVEEDEEGVEEEEVEEDADAEDEDEGEEGEEEEGEEEEDEEG</sequence>
<feature type="non-terminal residue" evidence="2">
    <location>
        <position position="1"/>
    </location>
</feature>
<evidence type="ECO:0000313" key="3">
    <source>
        <dbReference type="Proteomes" id="UP000018538"/>
    </source>
</evidence>
<protein>
    <submittedName>
        <fullName evidence="2">Uncharacterized protein</fullName>
    </submittedName>
</protein>
<organism evidence="2 3">
    <name type="scientific">Plasmodium yoelii 17X</name>
    <dbReference type="NCBI Taxonomy" id="1323249"/>
    <lineage>
        <taxon>Eukaryota</taxon>
        <taxon>Sar</taxon>
        <taxon>Alveolata</taxon>
        <taxon>Apicomplexa</taxon>
        <taxon>Aconoidasida</taxon>
        <taxon>Haemosporida</taxon>
        <taxon>Plasmodiidae</taxon>
        <taxon>Plasmodium</taxon>
        <taxon>Plasmodium (Vinckeia)</taxon>
    </lineage>
</organism>
<feature type="region of interest" description="Disordered" evidence="1">
    <location>
        <begin position="48"/>
        <end position="74"/>
    </location>
</feature>
<feature type="compositionally biased region" description="Acidic residues" evidence="1">
    <location>
        <begin position="542"/>
        <end position="607"/>
    </location>
</feature>
<dbReference type="Proteomes" id="UP000018538">
    <property type="component" value="Unassembled WGS sequence"/>
</dbReference>
<gene>
    <name evidence="2" type="ORF">YYC_05247</name>
</gene>
<feature type="compositionally biased region" description="Basic and acidic residues" evidence="1">
    <location>
        <begin position="532"/>
        <end position="541"/>
    </location>
</feature>